<comment type="caution">
    <text evidence="1">The sequence shown here is derived from an EMBL/GenBank/DDBJ whole genome shotgun (WGS) entry which is preliminary data.</text>
</comment>
<sequence length="50" mass="5648">YSWGQPSRDSRNPDEVKEIPEFQVATSSITSLVGQPVYLPCRVRNLGDRV</sequence>
<feature type="non-terminal residue" evidence="1">
    <location>
        <position position="50"/>
    </location>
</feature>
<protein>
    <submittedName>
        <fullName evidence="1">Uncharacterized protein</fullName>
    </submittedName>
</protein>
<gene>
    <name evidence="1" type="ORF">L9F63_009649</name>
</gene>
<keyword evidence="2" id="KW-1185">Reference proteome</keyword>
<dbReference type="Proteomes" id="UP001233999">
    <property type="component" value="Unassembled WGS sequence"/>
</dbReference>
<proteinExistence type="predicted"/>
<reference evidence="1" key="1">
    <citation type="journal article" date="2023" name="IScience">
        <title>Live-bearing cockroach genome reveals convergent evolutionary mechanisms linked to viviparity in insects and beyond.</title>
        <authorList>
            <person name="Fouks B."/>
            <person name="Harrison M.C."/>
            <person name="Mikhailova A.A."/>
            <person name="Marchal E."/>
            <person name="English S."/>
            <person name="Carruthers M."/>
            <person name="Jennings E.C."/>
            <person name="Chiamaka E.L."/>
            <person name="Frigard R.A."/>
            <person name="Pippel M."/>
            <person name="Attardo G.M."/>
            <person name="Benoit J.B."/>
            <person name="Bornberg-Bauer E."/>
            <person name="Tobe S.S."/>
        </authorList>
    </citation>
    <scope>NUCLEOTIDE SEQUENCE</scope>
    <source>
        <strain evidence="1">Stay&amp;Tobe</strain>
    </source>
</reference>
<dbReference type="EMBL" id="JASPKZ010000454">
    <property type="protein sequence ID" value="KAJ9600058.1"/>
    <property type="molecule type" value="Genomic_DNA"/>
</dbReference>
<accession>A0AAD8ERH9</accession>
<organism evidence="1 2">
    <name type="scientific">Diploptera punctata</name>
    <name type="common">Pacific beetle cockroach</name>
    <dbReference type="NCBI Taxonomy" id="6984"/>
    <lineage>
        <taxon>Eukaryota</taxon>
        <taxon>Metazoa</taxon>
        <taxon>Ecdysozoa</taxon>
        <taxon>Arthropoda</taxon>
        <taxon>Hexapoda</taxon>
        <taxon>Insecta</taxon>
        <taxon>Pterygota</taxon>
        <taxon>Neoptera</taxon>
        <taxon>Polyneoptera</taxon>
        <taxon>Dictyoptera</taxon>
        <taxon>Blattodea</taxon>
        <taxon>Blaberoidea</taxon>
        <taxon>Blaberidae</taxon>
        <taxon>Diplopterinae</taxon>
        <taxon>Diploptera</taxon>
    </lineage>
</organism>
<feature type="non-terminal residue" evidence="1">
    <location>
        <position position="1"/>
    </location>
</feature>
<evidence type="ECO:0000313" key="2">
    <source>
        <dbReference type="Proteomes" id="UP001233999"/>
    </source>
</evidence>
<reference evidence="1" key="2">
    <citation type="submission" date="2023-05" db="EMBL/GenBank/DDBJ databases">
        <authorList>
            <person name="Fouks B."/>
        </authorList>
    </citation>
    <scope>NUCLEOTIDE SEQUENCE</scope>
    <source>
        <strain evidence="1">Stay&amp;Tobe</strain>
        <tissue evidence="1">Testes</tissue>
    </source>
</reference>
<evidence type="ECO:0000313" key="1">
    <source>
        <dbReference type="EMBL" id="KAJ9600058.1"/>
    </source>
</evidence>
<dbReference type="AlphaFoldDB" id="A0AAD8ERH9"/>
<name>A0AAD8ERH9_DIPPU</name>